<dbReference type="Pfam" id="PF19290">
    <property type="entry name" value="PmbA_TldD_2nd"/>
    <property type="match status" value="1"/>
</dbReference>
<dbReference type="Proteomes" id="UP000229674">
    <property type="component" value="Unassembled WGS sequence"/>
</dbReference>
<keyword evidence="3" id="KW-0378">Hydrolase</keyword>
<evidence type="ECO:0000313" key="9">
    <source>
        <dbReference type="Proteomes" id="UP000229674"/>
    </source>
</evidence>
<dbReference type="InterPro" id="IPR051463">
    <property type="entry name" value="Peptidase_U62_metallo"/>
</dbReference>
<protein>
    <recommendedName>
        <fullName evidence="10">TldD/PmbA family protein</fullName>
    </recommendedName>
</protein>
<evidence type="ECO:0000259" key="6">
    <source>
        <dbReference type="Pfam" id="PF19289"/>
    </source>
</evidence>
<evidence type="ECO:0008006" key="10">
    <source>
        <dbReference type="Google" id="ProtNLM"/>
    </source>
</evidence>
<dbReference type="InterPro" id="IPR002510">
    <property type="entry name" value="Metalloprtase-TldD/E_N"/>
</dbReference>
<keyword evidence="2" id="KW-0645">Protease</keyword>
<evidence type="ECO:0000313" key="8">
    <source>
        <dbReference type="EMBL" id="PJC65421.1"/>
    </source>
</evidence>
<evidence type="ECO:0000256" key="4">
    <source>
        <dbReference type="ARBA" id="ARBA00023049"/>
    </source>
</evidence>
<dbReference type="PANTHER" id="PTHR30624:SF10">
    <property type="entry name" value="CONSERVED PROTEIN"/>
    <property type="match status" value="1"/>
</dbReference>
<dbReference type="PANTHER" id="PTHR30624">
    <property type="entry name" value="UNCHARACTERIZED PROTEIN TLDD AND PMBA"/>
    <property type="match status" value="1"/>
</dbReference>
<feature type="domain" description="Metalloprotease TldD/E C-terminal" evidence="6">
    <location>
        <begin position="266"/>
        <end position="463"/>
    </location>
</feature>
<dbReference type="GO" id="GO:0005829">
    <property type="term" value="C:cytosol"/>
    <property type="evidence" value="ECO:0007669"/>
    <property type="project" value="TreeGrafter"/>
</dbReference>
<comment type="similarity">
    <text evidence="1">Belongs to the peptidase U62 family.</text>
</comment>
<evidence type="ECO:0000256" key="2">
    <source>
        <dbReference type="ARBA" id="ARBA00022670"/>
    </source>
</evidence>
<organism evidence="8 9">
    <name type="scientific">Candidatus Colwellbacteria bacterium CG_4_9_14_0_2_um_filter_50_12</name>
    <dbReference type="NCBI Taxonomy" id="1974538"/>
    <lineage>
        <taxon>Bacteria</taxon>
        <taxon>Candidatus Colwelliibacteriota</taxon>
    </lineage>
</organism>
<dbReference type="Pfam" id="PF19289">
    <property type="entry name" value="PmbA_TldD_3rd"/>
    <property type="match status" value="1"/>
</dbReference>
<evidence type="ECO:0000256" key="1">
    <source>
        <dbReference type="ARBA" id="ARBA00005836"/>
    </source>
</evidence>
<dbReference type="GO" id="GO:0006508">
    <property type="term" value="P:proteolysis"/>
    <property type="evidence" value="ECO:0007669"/>
    <property type="project" value="UniProtKB-KW"/>
</dbReference>
<reference evidence="9" key="1">
    <citation type="submission" date="2017-09" db="EMBL/GenBank/DDBJ databases">
        <title>Depth-based differentiation of microbial function through sediment-hosted aquifers and enrichment of novel symbionts in the deep terrestrial subsurface.</title>
        <authorList>
            <person name="Probst A.J."/>
            <person name="Ladd B."/>
            <person name="Jarett J.K."/>
            <person name="Geller-Mcgrath D.E."/>
            <person name="Sieber C.M.K."/>
            <person name="Emerson J.B."/>
            <person name="Anantharaman K."/>
            <person name="Thomas B.C."/>
            <person name="Malmstrom R."/>
            <person name="Stieglmeier M."/>
            <person name="Klingl A."/>
            <person name="Woyke T."/>
            <person name="Ryan C.M."/>
            <person name="Banfield J.F."/>
        </authorList>
    </citation>
    <scope>NUCLEOTIDE SEQUENCE [LARGE SCALE GENOMIC DNA]</scope>
</reference>
<dbReference type="InterPro" id="IPR045569">
    <property type="entry name" value="Metalloprtase-TldD/E_C"/>
</dbReference>
<dbReference type="InterPro" id="IPR036059">
    <property type="entry name" value="TldD/PmbA_sf"/>
</dbReference>
<dbReference type="EMBL" id="PFQX01000030">
    <property type="protein sequence ID" value="PJC65421.1"/>
    <property type="molecule type" value="Genomic_DNA"/>
</dbReference>
<comment type="caution">
    <text evidence="8">The sequence shown here is derived from an EMBL/GenBank/DDBJ whole genome shotgun (WGS) entry which is preliminary data.</text>
</comment>
<proteinExistence type="inferred from homology"/>
<dbReference type="Gene3D" id="3.30.2290.10">
    <property type="entry name" value="PmbA/TldD superfamily"/>
    <property type="match status" value="1"/>
</dbReference>
<accession>A0A2M8G1D1</accession>
<evidence type="ECO:0000256" key="3">
    <source>
        <dbReference type="ARBA" id="ARBA00022801"/>
    </source>
</evidence>
<keyword evidence="4" id="KW-0482">Metalloprotease</keyword>
<dbReference type="AlphaFoldDB" id="A0A2M8G1D1"/>
<feature type="domain" description="Metalloprotease TldD/E N-terminal" evidence="5">
    <location>
        <begin position="32"/>
        <end position="89"/>
    </location>
</feature>
<dbReference type="Pfam" id="PF01523">
    <property type="entry name" value="PmbA_TldD_1st"/>
    <property type="match status" value="1"/>
</dbReference>
<dbReference type="GO" id="GO:0008237">
    <property type="term" value="F:metallopeptidase activity"/>
    <property type="evidence" value="ECO:0007669"/>
    <property type="project" value="UniProtKB-KW"/>
</dbReference>
<dbReference type="InterPro" id="IPR035068">
    <property type="entry name" value="TldD/PmbA_N"/>
</dbReference>
<feature type="domain" description="Metalloprotease TldD/E central" evidence="7">
    <location>
        <begin position="123"/>
        <end position="192"/>
    </location>
</feature>
<dbReference type="InterPro" id="IPR045570">
    <property type="entry name" value="Metalloprtase-TldD/E_cen_dom"/>
</dbReference>
<evidence type="ECO:0000259" key="5">
    <source>
        <dbReference type="Pfam" id="PF01523"/>
    </source>
</evidence>
<name>A0A2M8G1D1_9BACT</name>
<dbReference type="SUPFAM" id="SSF111283">
    <property type="entry name" value="Putative modulator of DNA gyrase, PmbA/TldD"/>
    <property type="match status" value="1"/>
</dbReference>
<sequence>MNDDWRAFAEEVIGRAKKAGATYADVRIHPEDRFEEVGVEDGNVVNVGSGVSSGFGCRVLYSGAWGFYATDQLDKAEIPRVVDRAIANARVNAVTRKYPVELLPIRDDERGREYIYASPYKIDPFSIPVDEKVKLLLAADKAMTEAGQRIFRRDSGVESMRFRKILLTTDDVFADQTFTRVGANVSAMAQRDPLDPDKQTCSHPSHFPSVMQKGWEAILDFDLVGNAGRIAAEADMFLDAPETPSGIRDIILMPEPNNLHSTHETVHGFEGDRVDDKEWSLAGGSVLSLVLGEIGEFKFGSEAVNIIADSLTDGGVGTFACDDEGVPAKKTVLVEHGIWKSLLVSRESAVGLNKKIGRPYFTEASGAMRAAGYSAFPLIRMNNISMLPGDMPYEEMLDRVPVGTIRFGNNKSWSIDPYRRDFQFGSEAGWEKVRRNGQAVWEPRRNPIYRGDNIKQFFRNCVTPADKNSAMLLGVGNCGKGSPTQTMATGHCTPPTWFKNIKVDSARAK</sequence>
<evidence type="ECO:0000259" key="7">
    <source>
        <dbReference type="Pfam" id="PF19290"/>
    </source>
</evidence>
<gene>
    <name evidence="8" type="ORF">CO020_00740</name>
</gene>